<feature type="signal peptide" evidence="1">
    <location>
        <begin position="1"/>
        <end position="16"/>
    </location>
</feature>
<organism evidence="2 3">
    <name type="scientific">Cylicocyclus nassatus</name>
    <name type="common">Nematode worm</name>
    <dbReference type="NCBI Taxonomy" id="53992"/>
    <lineage>
        <taxon>Eukaryota</taxon>
        <taxon>Metazoa</taxon>
        <taxon>Ecdysozoa</taxon>
        <taxon>Nematoda</taxon>
        <taxon>Chromadorea</taxon>
        <taxon>Rhabditida</taxon>
        <taxon>Rhabditina</taxon>
        <taxon>Rhabditomorpha</taxon>
        <taxon>Strongyloidea</taxon>
        <taxon>Strongylidae</taxon>
        <taxon>Cylicocyclus</taxon>
    </lineage>
</organism>
<gene>
    <name evidence="2" type="ORF">CYNAS_LOCUS9096</name>
</gene>
<dbReference type="InterPro" id="IPR035126">
    <property type="entry name" value="SCVP"/>
</dbReference>
<evidence type="ECO:0000313" key="3">
    <source>
        <dbReference type="Proteomes" id="UP001176961"/>
    </source>
</evidence>
<accession>A0AA36GS33</accession>
<reference evidence="2" key="1">
    <citation type="submission" date="2023-07" db="EMBL/GenBank/DDBJ databases">
        <authorList>
            <consortium name="CYATHOMIX"/>
        </authorList>
    </citation>
    <scope>NUCLEOTIDE SEQUENCE</scope>
    <source>
        <strain evidence="2">N/A</strain>
    </source>
</reference>
<dbReference type="Proteomes" id="UP001176961">
    <property type="component" value="Unassembled WGS sequence"/>
</dbReference>
<dbReference type="Pfam" id="PF17619">
    <property type="entry name" value="SCVP"/>
    <property type="match status" value="1"/>
</dbReference>
<keyword evidence="1" id="KW-0732">Signal</keyword>
<sequence length="122" mass="13505">MLTITLLLALFVTLEARPAFSGRGALTFLDTNLDYVEGLKNTYIKVAKAQLQEQLKRHNLPYIESMFTVNVRNTGGKLTVEVGVSEVPDCSLVNEMAKEAKRSNRLLRAASVKCRGGLTVYN</sequence>
<evidence type="ECO:0000313" key="2">
    <source>
        <dbReference type="EMBL" id="CAJ0597113.1"/>
    </source>
</evidence>
<dbReference type="EMBL" id="CATQJL010000223">
    <property type="protein sequence ID" value="CAJ0597113.1"/>
    <property type="molecule type" value="Genomic_DNA"/>
</dbReference>
<comment type="caution">
    <text evidence="2">The sequence shown here is derived from an EMBL/GenBank/DDBJ whole genome shotgun (WGS) entry which is preliminary data.</text>
</comment>
<name>A0AA36GS33_CYLNA</name>
<feature type="chain" id="PRO_5041381874" evidence="1">
    <location>
        <begin position="17"/>
        <end position="122"/>
    </location>
</feature>
<keyword evidence="3" id="KW-1185">Reference proteome</keyword>
<dbReference type="AlphaFoldDB" id="A0AA36GS33"/>
<protein>
    <submittedName>
        <fullName evidence="2">Uncharacterized protein</fullName>
    </submittedName>
</protein>
<proteinExistence type="predicted"/>
<evidence type="ECO:0000256" key="1">
    <source>
        <dbReference type="SAM" id="SignalP"/>
    </source>
</evidence>